<keyword evidence="4 6" id="KW-0067">ATP-binding</keyword>
<comment type="caution">
    <text evidence="9">The sequence shown here is derived from an EMBL/GenBank/DDBJ whole genome shotgun (WGS) entry which is preliminary data.</text>
</comment>
<dbReference type="NCBIfam" id="TIGR00552">
    <property type="entry name" value="nadE"/>
    <property type="match status" value="1"/>
</dbReference>
<evidence type="ECO:0000259" key="8">
    <source>
        <dbReference type="Pfam" id="PF02540"/>
    </source>
</evidence>
<comment type="similarity">
    <text evidence="6">Belongs to the NAD synthetase family.</text>
</comment>
<evidence type="ECO:0000256" key="4">
    <source>
        <dbReference type="ARBA" id="ARBA00022840"/>
    </source>
</evidence>
<dbReference type="Gene3D" id="3.40.50.620">
    <property type="entry name" value="HUPs"/>
    <property type="match status" value="1"/>
</dbReference>
<sequence>LKSYLQTYPFLKSLVLGISGGQDSTLAGKLCQMAISELREETGNDALQFIAVRLPYGVQADEQDCQDAIAFIQPDRVLTVNIKGAVLA</sequence>
<evidence type="ECO:0000313" key="9">
    <source>
        <dbReference type="EMBL" id="MDX7018614.1"/>
    </source>
</evidence>
<evidence type="ECO:0000256" key="1">
    <source>
        <dbReference type="ARBA" id="ARBA00004790"/>
    </source>
</evidence>
<keyword evidence="2 6" id="KW-0436">Ligase</keyword>
<gene>
    <name evidence="9" type="primary">nadE</name>
    <name evidence="9" type="ORF">SJ059_29750</name>
</gene>
<dbReference type="InterPro" id="IPR003694">
    <property type="entry name" value="NAD_synthase"/>
</dbReference>
<feature type="non-terminal residue" evidence="9">
    <location>
        <position position="88"/>
    </location>
</feature>
<dbReference type="GO" id="GO:0004359">
    <property type="term" value="F:glutaminase activity"/>
    <property type="evidence" value="ECO:0007669"/>
    <property type="project" value="InterPro"/>
</dbReference>
<evidence type="ECO:0000313" key="10">
    <source>
        <dbReference type="Proteomes" id="UP001279012"/>
    </source>
</evidence>
<dbReference type="Proteomes" id="UP001279012">
    <property type="component" value="Unassembled WGS sequence"/>
</dbReference>
<evidence type="ECO:0000256" key="5">
    <source>
        <dbReference type="ARBA" id="ARBA00023027"/>
    </source>
</evidence>
<comment type="pathway">
    <text evidence="1">Cofactor biosynthesis; NAD(+) biosynthesis.</text>
</comment>
<evidence type="ECO:0000256" key="6">
    <source>
        <dbReference type="RuleBase" id="RU003811"/>
    </source>
</evidence>
<dbReference type="InterPro" id="IPR014729">
    <property type="entry name" value="Rossmann-like_a/b/a_fold"/>
</dbReference>
<dbReference type="InterPro" id="IPR022310">
    <property type="entry name" value="NAD/GMP_synthase"/>
</dbReference>
<reference evidence="9" key="1">
    <citation type="submission" date="2023-11" db="EMBL/GenBank/DDBJ databases">
        <title>Detection of rare carbapenemases in Enterobacterales - comparison of two colorimetric and two CIM-based carbapenemase assays.</title>
        <authorList>
            <person name="Schaffarczyk L."/>
            <person name="Noster J."/>
            <person name="Stelzer Y."/>
            <person name="Sattler J."/>
            <person name="Gatermann S."/>
            <person name="Hamprecht A."/>
        </authorList>
    </citation>
    <scope>NUCLEOTIDE SEQUENCE</scope>
    <source>
        <strain evidence="9">CIM-Cont-037</strain>
    </source>
</reference>
<evidence type="ECO:0000256" key="7">
    <source>
        <dbReference type="RuleBase" id="RU003812"/>
    </source>
</evidence>
<organism evidence="9 10">
    <name type="scientific">Klebsiella aerogenes</name>
    <name type="common">Enterobacter aerogenes</name>
    <dbReference type="NCBI Taxonomy" id="548"/>
    <lineage>
        <taxon>Bacteria</taxon>
        <taxon>Pseudomonadati</taxon>
        <taxon>Pseudomonadota</taxon>
        <taxon>Gammaproteobacteria</taxon>
        <taxon>Enterobacterales</taxon>
        <taxon>Enterobacteriaceae</taxon>
        <taxon>Klebsiella/Raoultella group</taxon>
        <taxon>Klebsiella</taxon>
    </lineage>
</organism>
<keyword evidence="5 6" id="KW-0520">NAD</keyword>
<proteinExistence type="inferred from homology"/>
<name>A0AAW9EBT9_KLEAE</name>
<dbReference type="EC" id="6.3.1.5" evidence="7"/>
<dbReference type="GO" id="GO:0003952">
    <property type="term" value="F:NAD+ synthase (glutamine-hydrolyzing) activity"/>
    <property type="evidence" value="ECO:0007669"/>
    <property type="project" value="InterPro"/>
</dbReference>
<protein>
    <recommendedName>
        <fullName evidence="7">NH(3)-dependent NAD(+) synthetase</fullName>
        <ecNumber evidence="7">6.3.1.5</ecNumber>
    </recommendedName>
</protein>
<evidence type="ECO:0000256" key="3">
    <source>
        <dbReference type="ARBA" id="ARBA00022741"/>
    </source>
</evidence>
<dbReference type="Pfam" id="PF02540">
    <property type="entry name" value="NAD_synthase"/>
    <property type="match status" value="1"/>
</dbReference>
<dbReference type="EMBL" id="JAWZZT010001118">
    <property type="protein sequence ID" value="MDX7018614.1"/>
    <property type="molecule type" value="Genomic_DNA"/>
</dbReference>
<dbReference type="GO" id="GO:0009435">
    <property type="term" value="P:NAD+ biosynthetic process"/>
    <property type="evidence" value="ECO:0007669"/>
    <property type="project" value="InterPro"/>
</dbReference>
<dbReference type="GO" id="GO:0005737">
    <property type="term" value="C:cytoplasm"/>
    <property type="evidence" value="ECO:0007669"/>
    <property type="project" value="InterPro"/>
</dbReference>
<feature type="domain" description="NAD/GMP synthase" evidence="8">
    <location>
        <begin position="1"/>
        <end position="86"/>
    </location>
</feature>
<comment type="catalytic activity">
    <reaction evidence="7">
        <text>deamido-NAD(+) + NH4(+) + ATP = AMP + diphosphate + NAD(+) + H(+)</text>
        <dbReference type="Rhea" id="RHEA:21188"/>
        <dbReference type="ChEBI" id="CHEBI:15378"/>
        <dbReference type="ChEBI" id="CHEBI:28938"/>
        <dbReference type="ChEBI" id="CHEBI:30616"/>
        <dbReference type="ChEBI" id="CHEBI:33019"/>
        <dbReference type="ChEBI" id="CHEBI:57540"/>
        <dbReference type="ChEBI" id="CHEBI:58437"/>
        <dbReference type="ChEBI" id="CHEBI:456215"/>
        <dbReference type="EC" id="6.3.1.5"/>
    </reaction>
</comment>
<evidence type="ECO:0000256" key="2">
    <source>
        <dbReference type="ARBA" id="ARBA00022598"/>
    </source>
</evidence>
<dbReference type="GO" id="GO:0008795">
    <property type="term" value="F:NAD+ synthase activity"/>
    <property type="evidence" value="ECO:0007669"/>
    <property type="project" value="UniProtKB-EC"/>
</dbReference>
<dbReference type="GO" id="GO:0005524">
    <property type="term" value="F:ATP binding"/>
    <property type="evidence" value="ECO:0007669"/>
    <property type="project" value="UniProtKB-KW"/>
</dbReference>
<dbReference type="AlphaFoldDB" id="A0AAW9EBT9"/>
<dbReference type="SUPFAM" id="SSF52402">
    <property type="entry name" value="Adenine nucleotide alpha hydrolases-like"/>
    <property type="match status" value="1"/>
</dbReference>
<accession>A0AAW9EBT9</accession>
<keyword evidence="3 6" id="KW-0547">Nucleotide-binding</keyword>
<feature type="non-terminal residue" evidence="9">
    <location>
        <position position="1"/>
    </location>
</feature>